<name>W7A606_9APIC</name>
<feature type="signal peptide" evidence="1">
    <location>
        <begin position="1"/>
        <end position="21"/>
    </location>
</feature>
<dbReference type="VEuPathDB" id="PlasmoDB:C922_00956"/>
<evidence type="ECO:0000313" key="3">
    <source>
        <dbReference type="Proteomes" id="UP000030640"/>
    </source>
</evidence>
<organism evidence="2 3">
    <name type="scientific">Plasmodium inui San Antonio 1</name>
    <dbReference type="NCBI Taxonomy" id="1237626"/>
    <lineage>
        <taxon>Eukaryota</taxon>
        <taxon>Sar</taxon>
        <taxon>Alveolata</taxon>
        <taxon>Apicomplexa</taxon>
        <taxon>Aconoidasida</taxon>
        <taxon>Haemosporida</taxon>
        <taxon>Plasmodiidae</taxon>
        <taxon>Plasmodium</taxon>
        <taxon>Plasmodium (Plasmodium)</taxon>
    </lineage>
</organism>
<evidence type="ECO:0000313" key="2">
    <source>
        <dbReference type="EMBL" id="EUD68557.1"/>
    </source>
</evidence>
<proteinExistence type="predicted"/>
<dbReference type="RefSeq" id="XP_008814787.1">
    <property type="nucleotide sequence ID" value="XM_008816565.1"/>
</dbReference>
<feature type="chain" id="PRO_5004887961" evidence="1">
    <location>
        <begin position="22"/>
        <end position="585"/>
    </location>
</feature>
<dbReference type="AlphaFoldDB" id="W7A606"/>
<gene>
    <name evidence="2" type="ORF">C922_00956</name>
</gene>
<keyword evidence="3" id="KW-1185">Reference proteome</keyword>
<sequence>MVSAVVVVLILVLLCAHHFQAKSTKKYDYINLMSSNDYTDKIRALKKYSIQEKNAAVKNKYVFSCYGSSGYHKRKFLENLFNISAERNNLVNLGFKQKIDVWFGKDQNNNLNVVLDVDLLQNKEFYENSENTIYDFKKLISFIVESTNSVIVPLASEEIHYSEVNDMGKEENETEWQTHSAKVREQEERKKKTVIFVLPKKVEIFLNQLNEKAKDVHVYFVLINAEASGEKKKKNLDKDILCEHFTKELKERYPNLKNIHLMKKNKFGLSLLQKNNINKYTSFVNKLTNLVKEMRNFENFSPFNEKCVYNIYVIEESYNKTLNHFDEIINEYEKEITQGKVIPNYGQLSSDLIKNLLLFFHILTFEQTGTRFKDSILEKLKQRFLALIRKQIVKQIVLIEKKIIKKGKDAILNEQNTKRDKDLLGNKDDKIAELKKSLVNTFKKEVNKLIPAGYFNQQNDIFSNSMITQFEEQFGEKVEQTLHNYFQLNQSPLKKLFEKKKMAQEGLSKKNKWFNPSLNFNLTLTSLVRKSGYGNLQSYFIYDLGMLTFVFGLLNDRDTPEVQQQGDKVPFFKFQPKVNLKLNFS</sequence>
<protein>
    <submittedName>
        <fullName evidence="2">Uncharacterized protein</fullName>
    </submittedName>
</protein>
<dbReference type="GeneID" id="20036230"/>
<dbReference type="Proteomes" id="UP000030640">
    <property type="component" value="Unassembled WGS sequence"/>
</dbReference>
<evidence type="ECO:0000256" key="1">
    <source>
        <dbReference type="SAM" id="SignalP"/>
    </source>
</evidence>
<dbReference type="EMBL" id="KI965462">
    <property type="protein sequence ID" value="EUD68557.1"/>
    <property type="molecule type" value="Genomic_DNA"/>
</dbReference>
<reference evidence="2 3" key="1">
    <citation type="submission" date="2013-02" db="EMBL/GenBank/DDBJ databases">
        <title>The Genome Sequence of Plasmodium inui San Antonio 1.</title>
        <authorList>
            <consortium name="The Broad Institute Genome Sequencing Platform"/>
            <consortium name="The Broad Institute Genome Sequencing Center for Infectious Disease"/>
            <person name="Neafsey D."/>
            <person name="Cheeseman I."/>
            <person name="Volkman S."/>
            <person name="Adams J."/>
            <person name="Walker B."/>
            <person name="Young S.K."/>
            <person name="Zeng Q."/>
            <person name="Gargeya S."/>
            <person name="Fitzgerald M."/>
            <person name="Haas B."/>
            <person name="Abouelleil A."/>
            <person name="Alvarado L."/>
            <person name="Arachchi H.M."/>
            <person name="Berlin A.M."/>
            <person name="Chapman S.B."/>
            <person name="Dewar J."/>
            <person name="Goldberg J."/>
            <person name="Griggs A."/>
            <person name="Gujja S."/>
            <person name="Hansen M."/>
            <person name="Howarth C."/>
            <person name="Imamovic A."/>
            <person name="Larimer J."/>
            <person name="McCowan C."/>
            <person name="Murphy C."/>
            <person name="Neiman D."/>
            <person name="Pearson M."/>
            <person name="Priest M."/>
            <person name="Roberts A."/>
            <person name="Saif S."/>
            <person name="Shea T."/>
            <person name="Sisk P."/>
            <person name="Sykes S."/>
            <person name="Wortman J."/>
            <person name="Nusbaum C."/>
            <person name="Birren B."/>
        </authorList>
    </citation>
    <scope>NUCLEOTIDE SEQUENCE [LARGE SCALE GENOMIC DNA]</scope>
    <source>
        <strain evidence="2 3">San Antonio 1</strain>
    </source>
</reference>
<accession>W7A606</accession>
<keyword evidence="1" id="KW-0732">Signal</keyword>
<dbReference type="OrthoDB" id="364384at2759"/>